<dbReference type="AlphaFoldDB" id="A0A5J4WVX5"/>
<evidence type="ECO:0000259" key="1">
    <source>
        <dbReference type="Pfam" id="PF00078"/>
    </source>
</evidence>
<dbReference type="EMBL" id="SNRW01000807">
    <property type="protein sequence ID" value="KAA6399167.1"/>
    <property type="molecule type" value="Genomic_DNA"/>
</dbReference>
<dbReference type="PANTHER" id="PTHR33050">
    <property type="entry name" value="REVERSE TRANSCRIPTASE DOMAIN-CONTAINING PROTEIN"/>
    <property type="match status" value="1"/>
</dbReference>
<dbReference type="Proteomes" id="UP000324800">
    <property type="component" value="Unassembled WGS sequence"/>
</dbReference>
<dbReference type="OrthoDB" id="115435at2759"/>
<name>A0A5J4WVX5_9EUKA</name>
<dbReference type="PANTHER" id="PTHR33050:SF7">
    <property type="entry name" value="RIBONUCLEASE H"/>
    <property type="match status" value="1"/>
</dbReference>
<dbReference type="Gene3D" id="3.30.70.270">
    <property type="match status" value="1"/>
</dbReference>
<accession>A0A5J4WVX5</accession>
<gene>
    <name evidence="2" type="ORF">EZS28_005309</name>
</gene>
<organism evidence="2 3">
    <name type="scientific">Streblomastix strix</name>
    <dbReference type="NCBI Taxonomy" id="222440"/>
    <lineage>
        <taxon>Eukaryota</taxon>
        <taxon>Metamonada</taxon>
        <taxon>Preaxostyla</taxon>
        <taxon>Oxymonadida</taxon>
        <taxon>Streblomastigidae</taxon>
        <taxon>Streblomastix</taxon>
    </lineage>
</organism>
<dbReference type="InterPro" id="IPR052055">
    <property type="entry name" value="Hepadnavirus_pol/RT"/>
</dbReference>
<sequence length="703" mass="80780">MEAPVESSSGSGKFIPAFYSRKVPRQVSFQEVTGGQPLTLSRPIVRSSSLGPQPSRINVQDDIRKTIHSHSFHFQLKSAQFEKNNEEQDDFRQDGLQDQLANEDQYYPEGHSDFEQDSFLAPIEKLPRFAWYPGEQEALRTLIKKTPQVRRPEDAVSILTKSKSIQMKAHDHSMSLLGQKRSRECGKQQLEDSQLRQKLRAGDKGCNKFAKTLMSQVGRLIGVLDHGPVDHRLVDLLFSPNLALTSGHLIIIIGTLIDSQLKDKIILRIKAEPMDIIHIIITEEEDKILHIRKNVISLCIIFDNSDMIMPLGSQREDFRGQKMSEGEFLPLNYFLGLMQYRQEQEREQIPLGGCLAKYKERWNRFGLVFDLGEGLNIQWTSEKPRSRGYPVALIGSIIEAKEMAKLILEKLKDGTIDKSSDAEIQLYNIIFLIQKESGNTISWWIATQLTLAQSRTTLKMDNCRKLIQDLRRNDFSIIIDLKHAYSQVLMSKDSRRWFAPRTFTHLIHRVTARLRPRMIVIAYLDDFLFQFSTIENATKGDQKVMQLFIKLGLTILWEKSKLIPVQQFKFLGLDCDSTQMTVSPSLKRLALVWSRNHVKSKDQLLNQGEWNLAALLREMEILGLEWWNNRLKVPFQFVIAPFNVEAKITPDASKKGLGATLEINKEKFASQILEIDIQMLSSNNREMMAVLQSLEDFKQNLLN</sequence>
<comment type="caution">
    <text evidence="2">The sequence shown here is derived from an EMBL/GenBank/DDBJ whole genome shotgun (WGS) entry which is preliminary data.</text>
</comment>
<dbReference type="InterPro" id="IPR043502">
    <property type="entry name" value="DNA/RNA_pol_sf"/>
</dbReference>
<dbReference type="InterPro" id="IPR000477">
    <property type="entry name" value="RT_dom"/>
</dbReference>
<proteinExistence type="predicted"/>
<dbReference type="Pfam" id="PF00078">
    <property type="entry name" value="RVT_1"/>
    <property type="match status" value="1"/>
</dbReference>
<reference evidence="2 3" key="1">
    <citation type="submission" date="2019-03" db="EMBL/GenBank/DDBJ databases">
        <title>Single cell metagenomics reveals metabolic interactions within the superorganism composed of flagellate Streblomastix strix and complex community of Bacteroidetes bacteria on its surface.</title>
        <authorList>
            <person name="Treitli S.C."/>
            <person name="Kolisko M."/>
            <person name="Husnik F."/>
            <person name="Keeling P."/>
            <person name="Hampl V."/>
        </authorList>
    </citation>
    <scope>NUCLEOTIDE SEQUENCE [LARGE SCALE GENOMIC DNA]</scope>
    <source>
        <strain evidence="2">ST1C</strain>
    </source>
</reference>
<protein>
    <recommendedName>
        <fullName evidence="1">Reverse transcriptase domain-containing protein</fullName>
    </recommendedName>
</protein>
<evidence type="ECO:0000313" key="2">
    <source>
        <dbReference type="EMBL" id="KAA6399167.1"/>
    </source>
</evidence>
<dbReference type="SUPFAM" id="SSF56672">
    <property type="entry name" value="DNA/RNA polymerases"/>
    <property type="match status" value="1"/>
</dbReference>
<evidence type="ECO:0000313" key="3">
    <source>
        <dbReference type="Proteomes" id="UP000324800"/>
    </source>
</evidence>
<feature type="domain" description="Reverse transcriptase" evidence="1">
    <location>
        <begin position="499"/>
        <end position="573"/>
    </location>
</feature>
<dbReference type="InterPro" id="IPR043128">
    <property type="entry name" value="Rev_trsase/Diguanyl_cyclase"/>
</dbReference>